<proteinExistence type="predicted"/>
<keyword evidence="2" id="KW-1185">Reference proteome</keyword>
<reference evidence="1 2" key="1">
    <citation type="journal article" date="2018" name="Sci. Data">
        <title>The draft genome sequence of cork oak.</title>
        <authorList>
            <person name="Ramos A.M."/>
            <person name="Usie A."/>
            <person name="Barbosa P."/>
            <person name="Barros P.M."/>
            <person name="Capote T."/>
            <person name="Chaves I."/>
            <person name="Simoes F."/>
            <person name="Abreu I."/>
            <person name="Carrasquinho I."/>
            <person name="Faro C."/>
            <person name="Guimaraes J.B."/>
            <person name="Mendonca D."/>
            <person name="Nobrega F."/>
            <person name="Rodrigues L."/>
            <person name="Saibo N.J.M."/>
            <person name="Varela M.C."/>
            <person name="Egas C."/>
            <person name="Matos J."/>
            <person name="Miguel C.M."/>
            <person name="Oliveira M.M."/>
            <person name="Ricardo C.P."/>
            <person name="Goncalves S."/>
        </authorList>
    </citation>
    <scope>NUCLEOTIDE SEQUENCE [LARGE SCALE GENOMIC DNA]</scope>
    <source>
        <strain evidence="2">cv. HL8</strain>
    </source>
</reference>
<dbReference type="EMBL" id="PKMF04000207">
    <property type="protein sequence ID" value="KAK7843294.1"/>
    <property type="molecule type" value="Genomic_DNA"/>
</dbReference>
<organism evidence="1 2">
    <name type="scientific">Quercus suber</name>
    <name type="common">Cork oak</name>
    <dbReference type="NCBI Taxonomy" id="58331"/>
    <lineage>
        <taxon>Eukaryota</taxon>
        <taxon>Viridiplantae</taxon>
        <taxon>Streptophyta</taxon>
        <taxon>Embryophyta</taxon>
        <taxon>Tracheophyta</taxon>
        <taxon>Spermatophyta</taxon>
        <taxon>Magnoliopsida</taxon>
        <taxon>eudicotyledons</taxon>
        <taxon>Gunneridae</taxon>
        <taxon>Pentapetalae</taxon>
        <taxon>rosids</taxon>
        <taxon>fabids</taxon>
        <taxon>Fagales</taxon>
        <taxon>Fagaceae</taxon>
        <taxon>Quercus</taxon>
    </lineage>
</organism>
<dbReference type="Proteomes" id="UP000237347">
    <property type="component" value="Unassembled WGS sequence"/>
</dbReference>
<comment type="caution">
    <text evidence="1">The sequence shown here is derived from an EMBL/GenBank/DDBJ whole genome shotgun (WGS) entry which is preliminary data.</text>
</comment>
<name>A0AAW0KVQ8_QUESU</name>
<accession>A0AAW0KVQ8</accession>
<evidence type="ECO:0000313" key="1">
    <source>
        <dbReference type="EMBL" id="KAK7843294.1"/>
    </source>
</evidence>
<evidence type="ECO:0000313" key="2">
    <source>
        <dbReference type="Proteomes" id="UP000237347"/>
    </source>
</evidence>
<protein>
    <submittedName>
        <fullName evidence="1">Uncharacterized protein</fullName>
    </submittedName>
</protein>
<dbReference type="AlphaFoldDB" id="A0AAW0KVQ8"/>
<gene>
    <name evidence="1" type="ORF">CFP56_012757</name>
</gene>
<sequence>MNGVIKSVKIKDVMVLVGFWFDKLINDLSICFFFSPLQQIKITFPHIYVLIEFSKGTRLNNSYYRGTDWTPLMD</sequence>